<dbReference type="RefSeq" id="WP_377316305.1">
    <property type="nucleotide sequence ID" value="NZ_JBHUIY010000019.1"/>
</dbReference>
<sequence>MFTGIVTALGEVRRVVRAPGRETRFEIASGYDPATIAIGASIAHNGVCLTVVETGPGWHAVEASAETLGCTTLGGWQEGSPVNLERALRLGDEMGGHQVSGHVDGLARVAAIRPDGESKRFVFAVPDTLARFIAPKGSVALDGVSLTVNEVEDDAEGHRFGVNIIPHTQAVTTFGRYRPGDAVNLEIDMLARYVARLLQKD</sequence>
<dbReference type="Pfam" id="PF00677">
    <property type="entry name" value="Lum_binding"/>
    <property type="match status" value="2"/>
</dbReference>
<comment type="catalytic activity">
    <reaction evidence="1">
        <text>2 6,7-dimethyl-8-(1-D-ribityl)lumazine + H(+) = 5-amino-6-(D-ribitylamino)uracil + riboflavin</text>
        <dbReference type="Rhea" id="RHEA:20772"/>
        <dbReference type="ChEBI" id="CHEBI:15378"/>
        <dbReference type="ChEBI" id="CHEBI:15934"/>
        <dbReference type="ChEBI" id="CHEBI:57986"/>
        <dbReference type="ChEBI" id="CHEBI:58201"/>
        <dbReference type="EC" id="2.5.1.9"/>
    </reaction>
</comment>
<dbReference type="InterPro" id="IPR026017">
    <property type="entry name" value="Lumazine-bd_dom"/>
</dbReference>
<proteinExistence type="predicted"/>
<comment type="function">
    <text evidence="2">Catalyzes the dismutation of two molecules of 6,7-dimethyl-8-ribityllumazine, resulting in the formation of riboflavin and 5-amino-6-(D-ribitylamino)uracil.</text>
</comment>
<dbReference type="SUPFAM" id="SSF63380">
    <property type="entry name" value="Riboflavin synthase domain-like"/>
    <property type="match status" value="2"/>
</dbReference>
<evidence type="ECO:0000256" key="2">
    <source>
        <dbReference type="ARBA" id="ARBA00002803"/>
    </source>
</evidence>
<dbReference type="PANTHER" id="PTHR21098:SF12">
    <property type="entry name" value="RIBOFLAVIN SYNTHASE"/>
    <property type="match status" value="1"/>
</dbReference>
<protein>
    <recommendedName>
        <fullName evidence="5 9">Riboflavin synthase</fullName>
        <ecNumber evidence="4 9">2.5.1.9</ecNumber>
    </recommendedName>
</protein>
<dbReference type="InterPro" id="IPR017938">
    <property type="entry name" value="Riboflavin_synthase-like_b-brl"/>
</dbReference>
<gene>
    <name evidence="12" type="ORF">ACFSNB_10645</name>
</gene>
<dbReference type="NCBIfam" id="NF009566">
    <property type="entry name" value="PRK13020.1"/>
    <property type="match status" value="1"/>
</dbReference>
<reference evidence="13" key="1">
    <citation type="journal article" date="2019" name="Int. J. Syst. Evol. Microbiol.">
        <title>The Global Catalogue of Microorganisms (GCM) 10K type strain sequencing project: providing services to taxonomists for standard genome sequencing and annotation.</title>
        <authorList>
            <consortium name="The Broad Institute Genomics Platform"/>
            <consortium name="The Broad Institute Genome Sequencing Center for Infectious Disease"/>
            <person name="Wu L."/>
            <person name="Ma J."/>
        </authorList>
    </citation>
    <scope>NUCLEOTIDE SEQUENCE [LARGE SCALE GENOMIC DNA]</scope>
    <source>
        <strain evidence="13">KCTC 15012</strain>
    </source>
</reference>
<dbReference type="PIRSF" id="PIRSF000498">
    <property type="entry name" value="Riboflavin_syn_A"/>
    <property type="match status" value="1"/>
</dbReference>
<keyword evidence="6" id="KW-0686">Riboflavin biosynthesis</keyword>
<dbReference type="PANTHER" id="PTHR21098">
    <property type="entry name" value="RIBOFLAVIN SYNTHASE ALPHA CHAIN"/>
    <property type="match status" value="1"/>
</dbReference>
<evidence type="ECO:0000313" key="13">
    <source>
        <dbReference type="Proteomes" id="UP001597296"/>
    </source>
</evidence>
<organism evidence="12 13">
    <name type="scientific">Phaeospirillum tilakii</name>
    <dbReference type="NCBI Taxonomy" id="741673"/>
    <lineage>
        <taxon>Bacteria</taxon>
        <taxon>Pseudomonadati</taxon>
        <taxon>Pseudomonadota</taxon>
        <taxon>Alphaproteobacteria</taxon>
        <taxon>Rhodospirillales</taxon>
        <taxon>Rhodospirillaceae</taxon>
        <taxon>Phaeospirillum</taxon>
    </lineage>
</organism>
<feature type="domain" description="Lumazine-binding" evidence="11">
    <location>
        <begin position="98"/>
        <end position="198"/>
    </location>
</feature>
<dbReference type="EMBL" id="JBHUIY010000019">
    <property type="protein sequence ID" value="MFD2234261.1"/>
    <property type="molecule type" value="Genomic_DNA"/>
</dbReference>
<feature type="repeat" description="Lumazine-binding" evidence="10">
    <location>
        <begin position="98"/>
        <end position="198"/>
    </location>
</feature>
<comment type="caution">
    <text evidence="12">The sequence shown here is derived from an EMBL/GenBank/DDBJ whole genome shotgun (WGS) entry which is preliminary data.</text>
</comment>
<dbReference type="NCBIfam" id="NF006767">
    <property type="entry name" value="PRK09289.1"/>
    <property type="match status" value="1"/>
</dbReference>
<name>A0ABW5CDE7_9PROT</name>
<dbReference type="Gene3D" id="2.40.30.20">
    <property type="match status" value="2"/>
</dbReference>
<evidence type="ECO:0000313" key="12">
    <source>
        <dbReference type="EMBL" id="MFD2234261.1"/>
    </source>
</evidence>
<evidence type="ECO:0000256" key="8">
    <source>
        <dbReference type="ARBA" id="ARBA00022737"/>
    </source>
</evidence>
<evidence type="ECO:0000256" key="9">
    <source>
        <dbReference type="NCBIfam" id="TIGR00187"/>
    </source>
</evidence>
<feature type="repeat" description="Lumazine-binding" evidence="10">
    <location>
        <begin position="1"/>
        <end position="97"/>
    </location>
</feature>
<keyword evidence="7 12" id="KW-0808">Transferase</keyword>
<evidence type="ECO:0000256" key="4">
    <source>
        <dbReference type="ARBA" id="ARBA00012827"/>
    </source>
</evidence>
<dbReference type="GO" id="GO:0004746">
    <property type="term" value="F:riboflavin synthase activity"/>
    <property type="evidence" value="ECO:0007669"/>
    <property type="project" value="UniProtKB-EC"/>
</dbReference>
<dbReference type="InterPro" id="IPR023366">
    <property type="entry name" value="ATP_synth_asu-like_sf"/>
</dbReference>
<dbReference type="EC" id="2.5.1.9" evidence="4 9"/>
<dbReference type="InterPro" id="IPR001783">
    <property type="entry name" value="Lumazine-bd"/>
</dbReference>
<evidence type="ECO:0000256" key="10">
    <source>
        <dbReference type="PROSITE-ProRule" id="PRU00524"/>
    </source>
</evidence>
<dbReference type="NCBIfam" id="TIGR00187">
    <property type="entry name" value="ribE"/>
    <property type="match status" value="1"/>
</dbReference>
<evidence type="ECO:0000256" key="7">
    <source>
        <dbReference type="ARBA" id="ARBA00022679"/>
    </source>
</evidence>
<dbReference type="CDD" id="cd00402">
    <property type="entry name" value="Riboflavin_synthase_like"/>
    <property type="match status" value="1"/>
</dbReference>
<accession>A0ABW5CDE7</accession>
<dbReference type="Proteomes" id="UP001597296">
    <property type="component" value="Unassembled WGS sequence"/>
</dbReference>
<comment type="pathway">
    <text evidence="3">Cofactor biosynthesis; riboflavin biosynthesis; riboflavin from 2-hydroxy-3-oxobutyl phosphate and 5-amino-6-(D-ribitylamino)uracil: step 2/2.</text>
</comment>
<evidence type="ECO:0000256" key="3">
    <source>
        <dbReference type="ARBA" id="ARBA00004887"/>
    </source>
</evidence>
<evidence type="ECO:0000256" key="6">
    <source>
        <dbReference type="ARBA" id="ARBA00022619"/>
    </source>
</evidence>
<feature type="domain" description="Lumazine-binding" evidence="11">
    <location>
        <begin position="1"/>
        <end position="97"/>
    </location>
</feature>
<keyword evidence="13" id="KW-1185">Reference proteome</keyword>
<evidence type="ECO:0000256" key="5">
    <source>
        <dbReference type="ARBA" id="ARBA00013950"/>
    </source>
</evidence>
<dbReference type="PROSITE" id="PS51177">
    <property type="entry name" value="LUMAZINE_BIND"/>
    <property type="match status" value="2"/>
</dbReference>
<evidence type="ECO:0000256" key="1">
    <source>
        <dbReference type="ARBA" id="ARBA00000968"/>
    </source>
</evidence>
<evidence type="ECO:0000259" key="11">
    <source>
        <dbReference type="PROSITE" id="PS51177"/>
    </source>
</evidence>
<keyword evidence="8" id="KW-0677">Repeat</keyword>